<organism evidence="1">
    <name type="scientific">marine sediment metagenome</name>
    <dbReference type="NCBI Taxonomy" id="412755"/>
    <lineage>
        <taxon>unclassified sequences</taxon>
        <taxon>metagenomes</taxon>
        <taxon>ecological metagenomes</taxon>
    </lineage>
</organism>
<feature type="non-terminal residue" evidence="1">
    <location>
        <position position="1"/>
    </location>
</feature>
<reference evidence="1" key="1">
    <citation type="journal article" date="2015" name="Nature">
        <title>Complex archaea that bridge the gap between prokaryotes and eukaryotes.</title>
        <authorList>
            <person name="Spang A."/>
            <person name="Saw J.H."/>
            <person name="Jorgensen S.L."/>
            <person name="Zaremba-Niedzwiedzka K."/>
            <person name="Martijn J."/>
            <person name="Lind A.E."/>
            <person name="van Eijk R."/>
            <person name="Schleper C."/>
            <person name="Guy L."/>
            <person name="Ettema T.J."/>
        </authorList>
    </citation>
    <scope>NUCLEOTIDE SEQUENCE</scope>
</reference>
<name>A0A0F9CSZ0_9ZZZZ</name>
<dbReference type="EMBL" id="LAZR01031941">
    <property type="protein sequence ID" value="KKL52309.1"/>
    <property type="molecule type" value="Genomic_DNA"/>
</dbReference>
<dbReference type="AlphaFoldDB" id="A0A0F9CSZ0"/>
<accession>A0A0F9CSZ0</accession>
<comment type="caution">
    <text evidence="1">The sequence shown here is derived from an EMBL/GenBank/DDBJ whole genome shotgun (WGS) entry which is preliminary data.</text>
</comment>
<sequence length="169" mass="19717">ASVFVDIKKIRLLWANGYSDLEIRGALKLKWTKWKRRLRIMRAVPIDEDTFSSYKTYFLEHQKYKARMERSLRRLKVIHAWASKMSEVVARGGSVYQAPRDADHALNTLVEINKVNEMIRNSEAQLLIVKKNLGLMEEGETESAVFSARNVREAWKRRVDRAKDITPVV</sequence>
<protein>
    <submittedName>
        <fullName evidence="1">Uncharacterized protein</fullName>
    </submittedName>
</protein>
<evidence type="ECO:0000313" key="1">
    <source>
        <dbReference type="EMBL" id="KKL52309.1"/>
    </source>
</evidence>
<gene>
    <name evidence="1" type="ORF">LCGC14_2286780</name>
</gene>
<proteinExistence type="predicted"/>